<comment type="caution">
    <text evidence="4">The sequence shown here is derived from an EMBL/GenBank/DDBJ whole genome shotgun (WGS) entry which is preliminary data.</text>
</comment>
<dbReference type="InterPro" id="IPR015421">
    <property type="entry name" value="PyrdxlP-dep_Trfase_major"/>
</dbReference>
<name>A0A5C6LY26_9BACT</name>
<dbReference type="GO" id="GO:0008483">
    <property type="term" value="F:transaminase activity"/>
    <property type="evidence" value="ECO:0007669"/>
    <property type="project" value="UniProtKB-KW"/>
</dbReference>
<evidence type="ECO:0000256" key="2">
    <source>
        <dbReference type="ARBA" id="ARBA00022898"/>
    </source>
</evidence>
<feature type="domain" description="Aminotransferase class V" evidence="3">
    <location>
        <begin position="174"/>
        <end position="267"/>
    </location>
</feature>
<keyword evidence="5" id="KW-1185">Reference proteome</keyword>
<keyword evidence="2" id="KW-0663">Pyridoxal phosphate</keyword>
<dbReference type="EMBL" id="VOHS01000004">
    <property type="protein sequence ID" value="TWW01520.1"/>
    <property type="molecule type" value="Genomic_DNA"/>
</dbReference>
<dbReference type="RefSeq" id="WP_146304242.1">
    <property type="nucleotide sequence ID" value="NZ_VOHS01000004.1"/>
</dbReference>
<accession>A0A5C6LY26</accession>
<evidence type="ECO:0000256" key="1">
    <source>
        <dbReference type="ARBA" id="ARBA00001933"/>
    </source>
</evidence>
<dbReference type="Gene3D" id="3.40.640.10">
    <property type="entry name" value="Type I PLP-dependent aspartate aminotransferase-like (Major domain)"/>
    <property type="match status" value="1"/>
</dbReference>
<comment type="cofactor">
    <cofactor evidence="1">
        <name>pyridoxal 5'-phosphate</name>
        <dbReference type="ChEBI" id="CHEBI:597326"/>
    </cofactor>
</comment>
<dbReference type="SUPFAM" id="SSF53383">
    <property type="entry name" value="PLP-dependent transferases"/>
    <property type="match status" value="1"/>
</dbReference>
<dbReference type="PANTHER" id="PTHR32328">
    <property type="entry name" value="L-SERYL-TRNA(SEC) SELENIUM TRANSFERASE"/>
    <property type="match status" value="1"/>
</dbReference>
<proteinExistence type="predicted"/>
<dbReference type="InterPro" id="IPR015424">
    <property type="entry name" value="PyrdxlP-dep_Trfase"/>
</dbReference>
<evidence type="ECO:0000313" key="5">
    <source>
        <dbReference type="Proteomes" id="UP000318815"/>
    </source>
</evidence>
<dbReference type="Pfam" id="PF00266">
    <property type="entry name" value="Aminotran_5"/>
    <property type="match status" value="1"/>
</dbReference>
<dbReference type="AlphaFoldDB" id="A0A5C6LY26"/>
<dbReference type="Proteomes" id="UP000318815">
    <property type="component" value="Unassembled WGS sequence"/>
</dbReference>
<sequence length="417" mass="45107">MKRRDLLKNMSAIPVFGAFAGSAKLLPLTEGAEGSTGAAAGAKDYFKELGIRTFINAAGTYTFMTGSLMRDEVMGAINYASKEYVLLDELQDKVGQRIAKLLSCEYATVTSGAAAAMTLGAAGVLTGMDEKKVAQLPFLEGTGMKTEVIMQKAHDIAYAHALKNVGLKVIYIETKEELEKTISDKTALMYFLNANNFDGKIQVEEYLKIAQAHGIPTMIDCAADVPPVENLFKYTAMGYDLVCFSGGKGIRGPQSAGLLLGRKKYIEAGRLSAPPRGNTIGRGLKVNKEEILGMLVALETYLGTDHDKEWKMWEAQIKLISDAVKTVSGVETKVVVPPVANHIPTLHISWDPKKIPATAAEVREKLRSGNPSIEVADGANQHTFNVTTWMLVPGQEKIVATQLKKVLTEKALSEAHG</sequence>
<dbReference type="GO" id="GO:0004125">
    <property type="term" value="F:L-seryl-tRNA(Sec) selenium transferase activity"/>
    <property type="evidence" value="ECO:0007669"/>
    <property type="project" value="TreeGrafter"/>
</dbReference>
<keyword evidence="4" id="KW-0808">Transferase</keyword>
<evidence type="ECO:0000259" key="3">
    <source>
        <dbReference type="Pfam" id="PF00266"/>
    </source>
</evidence>
<dbReference type="InterPro" id="IPR000192">
    <property type="entry name" value="Aminotrans_V_dom"/>
</dbReference>
<reference evidence="4 5" key="1">
    <citation type="submission" date="2019-08" db="EMBL/GenBank/DDBJ databases">
        <title>Whole genome sequencing of chitin degrading bacteria Chitinophaga pinensis YS16.</title>
        <authorList>
            <person name="Singh R.P."/>
            <person name="Manchanda G."/>
            <person name="Maurya I.K."/>
            <person name="Joshi N.K."/>
            <person name="Srivastava A.K."/>
        </authorList>
    </citation>
    <scope>NUCLEOTIDE SEQUENCE [LARGE SCALE GENOMIC DNA]</scope>
    <source>
        <strain evidence="4 5">YS-16</strain>
    </source>
</reference>
<keyword evidence="4" id="KW-0032">Aminotransferase</keyword>
<dbReference type="PANTHER" id="PTHR32328:SF0">
    <property type="entry name" value="L-SERYL-TRNA(SEC) SELENIUM TRANSFERASE"/>
    <property type="match status" value="1"/>
</dbReference>
<evidence type="ECO:0000313" key="4">
    <source>
        <dbReference type="EMBL" id="TWW01520.1"/>
    </source>
</evidence>
<dbReference type="OrthoDB" id="9787096at2"/>
<organism evidence="4 5">
    <name type="scientific">Chitinophaga pinensis</name>
    <dbReference type="NCBI Taxonomy" id="79329"/>
    <lineage>
        <taxon>Bacteria</taxon>
        <taxon>Pseudomonadati</taxon>
        <taxon>Bacteroidota</taxon>
        <taxon>Chitinophagia</taxon>
        <taxon>Chitinophagales</taxon>
        <taxon>Chitinophagaceae</taxon>
        <taxon>Chitinophaga</taxon>
    </lineage>
</organism>
<gene>
    <name evidence="4" type="ORF">FEF09_05860</name>
</gene>
<protein>
    <submittedName>
        <fullName evidence="4">Aminotransferase class V-fold PLP-dependent enzyme</fullName>
    </submittedName>
</protein>